<keyword evidence="7" id="KW-1185">Reference proteome</keyword>
<sequence>MADSAASSSSLAQRRGMPRLTQDRQRRPRSHHRRRFKPGKRLEKGWTAASFHFSLCATFLAIGVVWAITPLSWIYVFYTLVTLSPSLSSARPAPASSPSAFRVLHYVCLAYCCVECAFSIYYRYLAVRCQRLRPPPRHSRKFLRALFLRSLENGLTLEEELEVEEADLRDDKRGTKGGDEWKERTARDEEEAARGSDTELSLPVRRRARGERGDGAATPELRTTDLPGASNGDYLSARNLPTLRTDDAPASRYLQPARSRASLDSRDEGFGGDISRLSLNTLDSAMGASPRSYTAPILPLVSHPDANGTQHKHRTKHGSGDTDDDGHPHPHTRFLPRLSPSDPRAQDFRELLRYWMNGCDFSEIGRLDMLDWIAWAMYGEPLEALEAERKEWDKAGRPPLFCRDGVTLDVDPDLDDSPSEREDGDGSGAGEAPTRAEERLARVKARREESVDCDRLGLVHHCLTLVQARAAHVFPPGRNARVRPLRLTLDPLRVTGRPLLLYIVVGLLQKAVMGRAITRGFRRYDDDGTRYLVRIPDGWEPREDLPEDERPLVFLHGLGMGLAQYTTLVSVLSKSRALRRRPILILLQPHISMSFFSKGYLDPVEQEGCTKGLERVLRKHRFDERAGGCTVLSHSNGTIVHGWLIKDCPSLVTRSCFVDPVAFQLYEPWVCFNALYAPTRKPMEYLMRYYVMRELGVAYMLQRTFSWTSNLLWPSEIPNVSDAHKTAIFLASDDSILAADRVRIYLRRNGLREVRAPARVGEEPGAGGLKVFEGLKHGESMIGEGAPFEEVLRWVTWDAGDPSAYETGGSSESASGNSSSDLSRQDLFSRNDNVGFFTSRAMMNGQFYSPARLRLYKLPFRSRLSAAERAEQERIAKHGIEWWASPSRTASVFAHGADRSGNVREKEREPAGDLPTSTPLPPAHTPRRPAPTRDSYKPAGFYIRSVHTSLRSAPTSPFRFPSGSSASFTNIAERRASELRGRIKADREVDLVQIMADLRDLELLDMLREAKPKAGSGYKDATRALYPLYHKLDQGQIERVTFGDLEAALPPIFTLPWTSISERLLGNQVTRLSGLSVKEKAALLFLQIYNIGPTRARKYAEAGCRSLEDLAKKQDTEKVKLTKAQKIGLEHREDINRLIPREEVELIKQVLEKTLASIDPSFECEILGSYRRGVDFSSDIDLAVRTKAFVDKDDDETSKPIMARIVAELEKHKLISKENQLMFGPKKYAGLIQLPKHKHFRRIDIRLAPYHSYPYMLLGSTGDALLMKLLRHTAKQKGWCLNEYGMGDAYAKEDENPNGFKPNSLKIVKNEQEVFDLLGLPYLEPEERELQIWHAKYAKAACAARKVKCDKVFPCSRCIKKGLGDQCKREVVVVKGKVVGGEHDGVPDREYTLADYQAENRALRNMIRRISGRRPTVDEVNRAIDEEKTPRTKSAPVVGPLPSKASVDTQLFAADLTTFGIEDPDAAHAAKRQRLDSPDISYLVPSATNTRSTRLAYLLSLVPVDQSHGLVDLSLRLTGWIHGVLHRVPFLEQHDRWLDAVRQGDLEVSFEWLSVYFAVIATGAYFLGDAWDRQRLFTAEQRLELPRAWFSAALEALYLSEFMTRHTFEALQTICILTLVAHNFGASAHLASLMHMGLHLAQSRNLHTLGAEEEGEIPPPGLLKRELGRTVWGALELGVALSPTAQQPYALFLPQGFSAPQAHLNEEDLVEGQPFRPRPYNVFTTQSVHVFINLKGRIFRRFNHRFWAAKSLEEQYKIVEETDAEVLELWDQFPQLKPTPTPYSDYVDLEGTLPLEEWARHHLGVGVPWSRMLIHRFFLRKSYEDPAFRKSRTVTFCGSVDELFLRFTIDLETDLAEKRQLHDDVKGCLEVLSKGGPDNNLVQVGINVLSGFLRSAGSPPPVPAPAPTTSALRGTAFPPPPSFAASVTDFQPPIQPAAPAFIPSPPGMPLPAPFLPSGTPDATLSAYLENGGAASSAGPFTSNVAAPSMQDFADLWSSFEFSGGENAGGYDPFAGWEGAFGFDAGWAGGVSAGGPAGMLDAQSGTGAAEYDPSKPACFW</sequence>
<comment type="caution">
    <text evidence="6">The sequence shown here is derived from an EMBL/GenBank/DDBJ whole genome shotgun (WGS) entry which is preliminary data.</text>
</comment>
<organism evidence="6 7">
    <name type="scientific">Rhodotorula paludigena</name>
    <dbReference type="NCBI Taxonomy" id="86838"/>
    <lineage>
        <taxon>Eukaryota</taxon>
        <taxon>Fungi</taxon>
        <taxon>Dikarya</taxon>
        <taxon>Basidiomycota</taxon>
        <taxon>Pucciniomycotina</taxon>
        <taxon>Microbotryomycetes</taxon>
        <taxon>Sporidiobolales</taxon>
        <taxon>Sporidiobolaceae</taxon>
        <taxon>Rhodotorula</taxon>
    </lineage>
</organism>
<dbReference type="PANTHER" id="PTHR37471:SF1">
    <property type="entry name" value="AB HYDROLASE-1 DOMAIN-CONTAINING PROTEIN"/>
    <property type="match status" value="1"/>
</dbReference>
<dbReference type="Pfam" id="PF14791">
    <property type="entry name" value="DNA_pol_B_thumb"/>
    <property type="match status" value="1"/>
</dbReference>
<dbReference type="Gene3D" id="3.30.210.10">
    <property type="entry name" value="DNA polymerase, thumb domain"/>
    <property type="match status" value="1"/>
</dbReference>
<dbReference type="SMART" id="SM00483">
    <property type="entry name" value="POLXc"/>
    <property type="match status" value="1"/>
</dbReference>
<dbReference type="SUPFAM" id="SSF81301">
    <property type="entry name" value="Nucleotidyltransferase"/>
    <property type="match status" value="1"/>
</dbReference>
<evidence type="ECO:0000313" key="7">
    <source>
        <dbReference type="Proteomes" id="UP001342314"/>
    </source>
</evidence>
<dbReference type="GO" id="GO:0006281">
    <property type="term" value="P:DNA repair"/>
    <property type="evidence" value="ECO:0007669"/>
    <property type="project" value="InterPro"/>
</dbReference>
<feature type="region of interest" description="Disordered" evidence="3">
    <location>
        <begin position="404"/>
        <end position="437"/>
    </location>
</feature>
<keyword evidence="4" id="KW-0472">Membrane</keyword>
<evidence type="ECO:0000313" key="6">
    <source>
        <dbReference type="EMBL" id="GJN88032.1"/>
    </source>
</evidence>
<feature type="compositionally biased region" description="Acidic residues" evidence="3">
    <location>
        <begin position="410"/>
        <end position="425"/>
    </location>
</feature>
<dbReference type="GO" id="GO:0003677">
    <property type="term" value="F:DNA binding"/>
    <property type="evidence" value="ECO:0007669"/>
    <property type="project" value="InterPro"/>
</dbReference>
<evidence type="ECO:0000256" key="2">
    <source>
        <dbReference type="ARBA" id="ARBA00022695"/>
    </source>
</evidence>
<dbReference type="PANTHER" id="PTHR37471">
    <property type="entry name" value="UNNAMED PRODUCT"/>
    <property type="match status" value="1"/>
</dbReference>
<dbReference type="Pfam" id="PF10391">
    <property type="entry name" value="DNA_pol_lambd_f"/>
    <property type="match status" value="1"/>
</dbReference>
<accession>A0AAV5GFA1</accession>
<name>A0AAV5GFA1_9BASI</name>
<dbReference type="GO" id="GO:0008270">
    <property type="term" value="F:zinc ion binding"/>
    <property type="evidence" value="ECO:0007669"/>
    <property type="project" value="InterPro"/>
</dbReference>
<dbReference type="PRINTS" id="PR00870">
    <property type="entry name" value="DNAPOLXBETA"/>
</dbReference>
<feature type="region of interest" description="Disordered" evidence="3">
    <location>
        <begin position="1"/>
        <end position="36"/>
    </location>
</feature>
<dbReference type="InterPro" id="IPR002008">
    <property type="entry name" value="DNA_pol_X_beta-like"/>
</dbReference>
<feature type="compositionally biased region" description="Basic and acidic residues" evidence="3">
    <location>
        <begin position="171"/>
        <end position="197"/>
    </location>
</feature>
<keyword evidence="4" id="KW-0812">Transmembrane</keyword>
<keyword evidence="4" id="KW-1133">Transmembrane helix</keyword>
<protein>
    <recommendedName>
        <fullName evidence="5">Zn(2)-C6 fungal-type domain-containing protein</fullName>
    </recommendedName>
</protein>
<evidence type="ECO:0000259" key="5">
    <source>
        <dbReference type="PROSITE" id="PS50048"/>
    </source>
</evidence>
<dbReference type="InterPro" id="IPR022312">
    <property type="entry name" value="DNA_pol_X"/>
</dbReference>
<feature type="region of interest" description="Disordered" evidence="3">
    <location>
        <begin position="894"/>
        <end position="936"/>
    </location>
</feature>
<feature type="compositionally biased region" description="Low complexity" evidence="3">
    <location>
        <begin position="1"/>
        <end position="12"/>
    </location>
</feature>
<evidence type="ECO:0000256" key="1">
    <source>
        <dbReference type="ARBA" id="ARBA00022679"/>
    </source>
</evidence>
<feature type="compositionally biased region" description="Basic residues" evidence="3">
    <location>
        <begin position="26"/>
        <end position="36"/>
    </location>
</feature>
<evidence type="ECO:0000256" key="3">
    <source>
        <dbReference type="SAM" id="MobiDB-lite"/>
    </source>
</evidence>
<dbReference type="InterPro" id="IPR001138">
    <property type="entry name" value="Zn2Cys6_DnaBD"/>
</dbReference>
<dbReference type="InterPro" id="IPR018944">
    <property type="entry name" value="DNA_pol_lambd_fingers_domain"/>
</dbReference>
<reference evidence="6 7" key="1">
    <citation type="submission" date="2021-12" db="EMBL/GenBank/DDBJ databases">
        <title>High titer production of polyol ester of fatty acids by Rhodotorula paludigena BS15 towards product separation-free biomass refinery.</title>
        <authorList>
            <person name="Mano J."/>
            <person name="Ono H."/>
            <person name="Tanaka T."/>
            <person name="Naito K."/>
            <person name="Sushida H."/>
            <person name="Ike M."/>
            <person name="Tokuyasu K."/>
            <person name="Kitaoka M."/>
        </authorList>
    </citation>
    <scope>NUCLEOTIDE SEQUENCE [LARGE SCALE GENOMIC DNA]</scope>
    <source>
        <strain evidence="6 7">BS15</strain>
    </source>
</reference>
<evidence type="ECO:0000256" key="4">
    <source>
        <dbReference type="SAM" id="Phobius"/>
    </source>
</evidence>
<dbReference type="Pfam" id="PF14792">
    <property type="entry name" value="DNA_pol_B_palm"/>
    <property type="match status" value="1"/>
</dbReference>
<gene>
    <name evidence="6" type="ORF">Rhopal_000988-T1</name>
</gene>
<dbReference type="SUPFAM" id="SSF53474">
    <property type="entry name" value="alpha/beta-Hydrolases"/>
    <property type="match status" value="1"/>
</dbReference>
<dbReference type="GO" id="GO:0000981">
    <property type="term" value="F:DNA-binding transcription factor activity, RNA polymerase II-specific"/>
    <property type="evidence" value="ECO:0007669"/>
    <property type="project" value="InterPro"/>
</dbReference>
<dbReference type="InterPro" id="IPR029058">
    <property type="entry name" value="AB_hydrolase_fold"/>
</dbReference>
<dbReference type="EMBL" id="BQKY01000002">
    <property type="protein sequence ID" value="GJN88032.1"/>
    <property type="molecule type" value="Genomic_DNA"/>
</dbReference>
<feature type="transmembrane region" description="Helical" evidence="4">
    <location>
        <begin position="45"/>
        <end position="78"/>
    </location>
</feature>
<dbReference type="InterPro" id="IPR037160">
    <property type="entry name" value="DNA_Pol_thumb_sf"/>
</dbReference>
<keyword evidence="1" id="KW-0808">Transferase</keyword>
<dbReference type="CDD" id="cd12148">
    <property type="entry name" value="fungal_TF_MHR"/>
    <property type="match status" value="1"/>
</dbReference>
<dbReference type="Gene3D" id="1.10.150.20">
    <property type="entry name" value="5' to 3' exonuclease, C-terminal subdomain"/>
    <property type="match status" value="1"/>
</dbReference>
<feature type="transmembrane region" description="Helical" evidence="4">
    <location>
        <begin position="103"/>
        <end position="124"/>
    </location>
</feature>
<feature type="compositionally biased region" description="Low complexity" evidence="3">
    <location>
        <begin position="808"/>
        <end position="822"/>
    </location>
</feature>
<dbReference type="PROSITE" id="PS50048">
    <property type="entry name" value="ZN2_CY6_FUNGAL_2"/>
    <property type="match status" value="1"/>
</dbReference>
<dbReference type="Gene3D" id="3.30.460.10">
    <property type="entry name" value="Beta Polymerase, domain 2"/>
    <property type="match status" value="1"/>
</dbReference>
<dbReference type="InterPro" id="IPR028207">
    <property type="entry name" value="DNA_pol_B_palm_palm"/>
</dbReference>
<dbReference type="InterPro" id="IPR002054">
    <property type="entry name" value="DNA-dir_DNA_pol_X"/>
</dbReference>
<dbReference type="PRINTS" id="PR00869">
    <property type="entry name" value="DNAPOLX"/>
</dbReference>
<keyword evidence="2" id="KW-0548">Nucleotidyltransferase</keyword>
<dbReference type="GO" id="GO:0003887">
    <property type="term" value="F:DNA-directed DNA polymerase activity"/>
    <property type="evidence" value="ECO:0007669"/>
    <property type="project" value="InterPro"/>
</dbReference>
<feature type="region of interest" description="Disordered" evidence="3">
    <location>
        <begin position="804"/>
        <end position="825"/>
    </location>
</feature>
<feature type="region of interest" description="Disordered" evidence="3">
    <location>
        <begin position="171"/>
        <end position="273"/>
    </location>
</feature>
<proteinExistence type="predicted"/>
<dbReference type="InterPro" id="IPR043519">
    <property type="entry name" value="NT_sf"/>
</dbReference>
<feature type="domain" description="Zn(2)-C6 fungal-type" evidence="5">
    <location>
        <begin position="1342"/>
        <end position="1369"/>
    </location>
</feature>
<dbReference type="InterPro" id="IPR029398">
    <property type="entry name" value="PolB_thumb"/>
</dbReference>
<feature type="region of interest" description="Disordered" evidence="3">
    <location>
        <begin position="303"/>
        <end position="342"/>
    </location>
</feature>
<dbReference type="Proteomes" id="UP001342314">
    <property type="component" value="Unassembled WGS sequence"/>
</dbReference>
<feature type="compositionally biased region" description="Basic and acidic residues" evidence="3">
    <location>
        <begin position="896"/>
        <end position="911"/>
    </location>
</feature>
<dbReference type="SUPFAM" id="SSF81585">
    <property type="entry name" value="PsbU/PolX domain-like"/>
    <property type="match status" value="1"/>
</dbReference>